<feature type="transmembrane region" description="Helical" evidence="1">
    <location>
        <begin position="50"/>
        <end position="75"/>
    </location>
</feature>
<name>A0A1T5MT90_9FIRM</name>
<dbReference type="Proteomes" id="UP000190285">
    <property type="component" value="Unassembled WGS sequence"/>
</dbReference>
<feature type="transmembrane region" description="Helical" evidence="1">
    <location>
        <begin position="21"/>
        <end position="44"/>
    </location>
</feature>
<keyword evidence="1" id="KW-1133">Transmembrane helix</keyword>
<keyword evidence="3" id="KW-1185">Reference proteome</keyword>
<keyword evidence="1" id="KW-0812">Transmembrane</keyword>
<dbReference type="InterPro" id="IPR007165">
    <property type="entry name" value="Phage_holin_4_2"/>
</dbReference>
<keyword evidence="1" id="KW-0472">Membrane</keyword>
<evidence type="ECO:0000313" key="3">
    <source>
        <dbReference type="Proteomes" id="UP000190285"/>
    </source>
</evidence>
<evidence type="ECO:0000256" key="1">
    <source>
        <dbReference type="SAM" id="Phobius"/>
    </source>
</evidence>
<evidence type="ECO:0000313" key="2">
    <source>
        <dbReference type="EMBL" id="SKC91447.1"/>
    </source>
</evidence>
<dbReference type="EMBL" id="FUZT01000025">
    <property type="protein sequence ID" value="SKC91447.1"/>
    <property type="molecule type" value="Genomic_DNA"/>
</dbReference>
<organism evidence="2 3">
    <name type="scientific">Maledivibacter halophilus</name>
    <dbReference type="NCBI Taxonomy" id="36842"/>
    <lineage>
        <taxon>Bacteria</taxon>
        <taxon>Bacillati</taxon>
        <taxon>Bacillota</taxon>
        <taxon>Clostridia</taxon>
        <taxon>Peptostreptococcales</taxon>
        <taxon>Caminicellaceae</taxon>
        <taxon>Maledivibacter</taxon>
    </lineage>
</organism>
<gene>
    <name evidence="2" type="ORF">SAMN02194393_05320</name>
</gene>
<dbReference type="AlphaFoldDB" id="A0A1T5MT90"/>
<dbReference type="PANTHER" id="PTHR37309">
    <property type="entry name" value="SLR0284 PROTEIN"/>
    <property type="match status" value="1"/>
</dbReference>
<dbReference type="STRING" id="36842.SAMN02194393_05320"/>
<reference evidence="2 3" key="1">
    <citation type="submission" date="2017-02" db="EMBL/GenBank/DDBJ databases">
        <authorList>
            <person name="Peterson S.W."/>
        </authorList>
    </citation>
    <scope>NUCLEOTIDE SEQUENCE [LARGE SCALE GENOMIC DNA]</scope>
    <source>
        <strain evidence="2 3">M1</strain>
    </source>
</reference>
<dbReference type="Pfam" id="PF04020">
    <property type="entry name" value="Phage_holin_4_2"/>
    <property type="match status" value="1"/>
</dbReference>
<feature type="transmembrane region" description="Helical" evidence="1">
    <location>
        <begin position="87"/>
        <end position="113"/>
    </location>
</feature>
<sequence length="116" mass="12598">MRKFILRWISMAISIYVIAKLFDNIYLTGFLTAMWSAAILGIANTIIKPLLIFITLPINIITLGLFTFVVNGIVLKLSAGIVPGFRVTGLFGAIIASVVLSIINLIITGFLGVKDD</sequence>
<dbReference type="OrthoDB" id="7205479at2"/>
<dbReference type="PANTHER" id="PTHR37309:SF1">
    <property type="entry name" value="SLR0284 PROTEIN"/>
    <property type="match status" value="1"/>
</dbReference>
<dbReference type="RefSeq" id="WP_079495891.1">
    <property type="nucleotide sequence ID" value="NZ_FUZT01000025.1"/>
</dbReference>
<proteinExistence type="predicted"/>
<protein>
    <submittedName>
        <fullName evidence="2">Putative membrane protein</fullName>
    </submittedName>
</protein>
<accession>A0A1T5MT90</accession>